<reference evidence="15 16" key="1">
    <citation type="submission" date="2024-03" db="EMBL/GenBank/DDBJ databases">
        <title>Complete Genome Sequence and Annotation of Ignatzschineria larvae DSM 13226.</title>
        <authorList>
            <person name="Cantrell E."/>
            <person name="Burcham Z.M."/>
        </authorList>
    </citation>
    <scope>NUCLEOTIDE SEQUENCE [LARGE SCALE GENOMIC DNA]</scope>
    <source>
        <strain evidence="15 16">DSM 13226</strain>
    </source>
</reference>
<keyword evidence="16" id="KW-1185">Reference proteome</keyword>
<dbReference type="InterPro" id="IPR012000">
    <property type="entry name" value="Thiamin_PyroP_enz_cen_dom"/>
</dbReference>
<dbReference type="InterPro" id="IPR012001">
    <property type="entry name" value="Thiamin_PyroP_enz_TPP-bd_dom"/>
</dbReference>
<evidence type="ECO:0000256" key="4">
    <source>
        <dbReference type="ARBA" id="ARBA00013145"/>
    </source>
</evidence>
<dbReference type="EMBL" id="CP150637">
    <property type="protein sequence ID" value="WZW88450.1"/>
    <property type="molecule type" value="Genomic_DNA"/>
</dbReference>
<evidence type="ECO:0000256" key="11">
    <source>
        <dbReference type="RuleBase" id="RU003591"/>
    </source>
</evidence>
<evidence type="ECO:0000256" key="10">
    <source>
        <dbReference type="ARBA" id="ARBA00023304"/>
    </source>
</evidence>
<evidence type="ECO:0000256" key="9">
    <source>
        <dbReference type="ARBA" id="ARBA00023052"/>
    </source>
</evidence>
<dbReference type="PANTHER" id="PTHR18968">
    <property type="entry name" value="THIAMINE PYROPHOSPHATE ENZYMES"/>
    <property type="match status" value="1"/>
</dbReference>
<comment type="pathway">
    <text evidence="2 11">Amino-acid biosynthesis; L-valine biosynthesis; L-valine from pyruvate: step 1/4.</text>
</comment>
<dbReference type="Gene3D" id="3.40.50.1220">
    <property type="entry name" value="TPP-binding domain"/>
    <property type="match status" value="1"/>
</dbReference>
<keyword evidence="9 11" id="KW-0786">Thiamine pyrophosphate</keyword>
<dbReference type="CDD" id="cd02015">
    <property type="entry name" value="TPP_AHAS"/>
    <property type="match status" value="1"/>
</dbReference>
<protein>
    <recommendedName>
        <fullName evidence="4 11">Acetolactate synthase</fullName>
        <ecNumber evidence="4 11">2.2.1.6</ecNumber>
    </recommendedName>
</protein>
<keyword evidence="8 11" id="KW-0460">Magnesium</keyword>
<feature type="domain" description="Thiamine pyrophosphate enzyme central" evidence="12">
    <location>
        <begin position="193"/>
        <end position="328"/>
    </location>
</feature>
<evidence type="ECO:0000259" key="13">
    <source>
        <dbReference type="Pfam" id="PF02775"/>
    </source>
</evidence>
<dbReference type="Pfam" id="PF02775">
    <property type="entry name" value="TPP_enzyme_C"/>
    <property type="match status" value="1"/>
</dbReference>
<evidence type="ECO:0000256" key="6">
    <source>
        <dbReference type="ARBA" id="ARBA00022679"/>
    </source>
</evidence>
<dbReference type="InterPro" id="IPR029061">
    <property type="entry name" value="THDP-binding"/>
</dbReference>
<comment type="cofactor">
    <cofactor evidence="11">
        <name>thiamine diphosphate</name>
        <dbReference type="ChEBI" id="CHEBI:58937"/>
    </cofactor>
    <text evidence="11">Binds 1 thiamine pyrophosphate per subunit.</text>
</comment>
<evidence type="ECO:0000256" key="2">
    <source>
        <dbReference type="ARBA" id="ARBA00005025"/>
    </source>
</evidence>
<dbReference type="InterPro" id="IPR029035">
    <property type="entry name" value="DHS-like_NAD/FAD-binding_dom"/>
</dbReference>
<organism evidence="15 16">
    <name type="scientific">Ignatzschineria larvae DSM 13226</name>
    <dbReference type="NCBI Taxonomy" id="1111732"/>
    <lineage>
        <taxon>Bacteria</taxon>
        <taxon>Pseudomonadati</taxon>
        <taxon>Pseudomonadota</taxon>
        <taxon>Gammaproteobacteria</taxon>
        <taxon>Cardiobacteriales</taxon>
        <taxon>Ignatzschineriaceae</taxon>
        <taxon>Ignatzschineria</taxon>
    </lineage>
</organism>
<dbReference type="PANTHER" id="PTHR18968:SF13">
    <property type="entry name" value="ACETOLACTATE SYNTHASE CATALYTIC SUBUNIT, MITOCHONDRIAL"/>
    <property type="match status" value="1"/>
</dbReference>
<evidence type="ECO:0000256" key="7">
    <source>
        <dbReference type="ARBA" id="ARBA00022723"/>
    </source>
</evidence>
<evidence type="ECO:0000259" key="14">
    <source>
        <dbReference type="Pfam" id="PF02776"/>
    </source>
</evidence>
<keyword evidence="7 11" id="KW-0479">Metal-binding</keyword>
<evidence type="ECO:0000256" key="8">
    <source>
        <dbReference type="ARBA" id="ARBA00022842"/>
    </source>
</evidence>
<dbReference type="CDD" id="cd07035">
    <property type="entry name" value="TPP_PYR_POX_like"/>
    <property type="match status" value="1"/>
</dbReference>
<dbReference type="InterPro" id="IPR012846">
    <property type="entry name" value="Acetolactate_synth_lsu"/>
</dbReference>
<dbReference type="GO" id="GO:0003984">
    <property type="term" value="F:acetolactate synthase activity"/>
    <property type="evidence" value="ECO:0007669"/>
    <property type="project" value="UniProtKB-EC"/>
</dbReference>
<gene>
    <name evidence="15" type="primary">ilvB</name>
    <name evidence="15" type="ORF">WMO13_03440</name>
</gene>
<dbReference type="RefSeq" id="WP_026878327.1">
    <property type="nucleotide sequence ID" value="NZ_AZOD01000005.1"/>
</dbReference>
<proteinExistence type="inferred from homology"/>
<dbReference type="Pfam" id="PF00205">
    <property type="entry name" value="TPP_enzyme_M"/>
    <property type="match status" value="1"/>
</dbReference>
<comment type="similarity">
    <text evidence="3 11">Belongs to the TPP enzyme family.</text>
</comment>
<evidence type="ECO:0000313" key="16">
    <source>
        <dbReference type="Proteomes" id="UP001449178"/>
    </source>
</evidence>
<feature type="domain" description="Thiamine pyrophosphate enzyme N-terminal TPP-binding" evidence="14">
    <location>
        <begin position="4"/>
        <end position="119"/>
    </location>
</feature>
<comment type="cofactor">
    <cofactor evidence="11">
        <name>Mg(2+)</name>
        <dbReference type="ChEBI" id="CHEBI:18420"/>
    </cofactor>
    <text evidence="11">Binds 1 Mg(2+) ion per subunit.</text>
</comment>
<evidence type="ECO:0000259" key="12">
    <source>
        <dbReference type="Pfam" id="PF00205"/>
    </source>
</evidence>
<name>A0ABZ3C0Z0_9GAMM</name>
<dbReference type="InterPro" id="IPR045229">
    <property type="entry name" value="TPP_enz"/>
</dbReference>
<dbReference type="SUPFAM" id="SSF52467">
    <property type="entry name" value="DHS-like NAD/FAD-binding domain"/>
    <property type="match status" value="1"/>
</dbReference>
<keyword evidence="5 11" id="KW-0028">Amino-acid biosynthesis</keyword>
<comment type="pathway">
    <text evidence="1 11">Amino-acid biosynthesis; L-isoleucine biosynthesis; L-isoleucine from 2-oxobutanoate: step 1/4.</text>
</comment>
<dbReference type="Gene3D" id="3.40.50.970">
    <property type="match status" value="2"/>
</dbReference>
<sequence>MKLSGAEIVIHSLIKENVECIFGYPGGAVLPLYDEIYKQDKIEHVLVRHEQAATHAADGYARTTGKPGVVLVTSGPGLTNAVTGIATAYMDSIPMIVFSGQVATSLIGNDAFQEVDTVGITLPCVKHNFLVKDAKDLAETIKKAFYIATTGRPGPVVIDLPKDVTVQEAEFDYPDTITMRSYNPTIKGHSKQIARAYDLILQAKRPMVYTGGGVIIGEAHEELRQFVKALNLPITSTLMGLGAYEGTDQQFLGMLGMHGTYESNMAMHECDVLVALGARFDDRITGTLEQFCPDAKIIHVDVDPASIAKNVPVTLPIVGQLKPVLRELNAIHAEKQGKLDQEALEKWWKQIDEWRAMKSLAYENSDIIIKPQFVVEKLFEVTEGRAIVTSDVGQHQMWAAQYYPFDEPRQWLNSGGLGTMGFGLPAAMGAKIARPDRDVACITGDGSIQMMLQELSTMLQYCAPVKIINLNNGYLGMVRQWQEFFFQKRYCMSYFDSLPDFIKLAEAYGHSGVQIRKPSDVEPALREAFKQKDKTIFLDFITDPSENVYPMIPAGKGHHEMILAGRDKMENTVKDGLSQV</sequence>
<dbReference type="Pfam" id="PF02776">
    <property type="entry name" value="TPP_enzyme_N"/>
    <property type="match status" value="1"/>
</dbReference>
<dbReference type="InterPro" id="IPR011766">
    <property type="entry name" value="TPP_enzyme_TPP-bd"/>
</dbReference>
<accession>A0ABZ3C0Z0</accession>
<evidence type="ECO:0000256" key="1">
    <source>
        <dbReference type="ARBA" id="ARBA00004974"/>
    </source>
</evidence>
<dbReference type="Proteomes" id="UP001449178">
    <property type="component" value="Chromosome"/>
</dbReference>
<keyword evidence="10 11" id="KW-0100">Branched-chain amino acid biosynthesis</keyword>
<dbReference type="EC" id="2.2.1.6" evidence="4 11"/>
<evidence type="ECO:0000256" key="3">
    <source>
        <dbReference type="ARBA" id="ARBA00007812"/>
    </source>
</evidence>
<dbReference type="SUPFAM" id="SSF52518">
    <property type="entry name" value="Thiamin diphosphate-binding fold (THDP-binding)"/>
    <property type="match status" value="2"/>
</dbReference>
<keyword evidence="6 11" id="KW-0808">Transferase</keyword>
<evidence type="ECO:0000313" key="15">
    <source>
        <dbReference type="EMBL" id="WZW88450.1"/>
    </source>
</evidence>
<dbReference type="NCBIfam" id="TIGR00118">
    <property type="entry name" value="acolac_lg"/>
    <property type="match status" value="1"/>
</dbReference>
<feature type="domain" description="Thiamine pyrophosphate enzyme TPP-binding" evidence="13">
    <location>
        <begin position="391"/>
        <end position="539"/>
    </location>
</feature>
<dbReference type="InterPro" id="IPR039368">
    <property type="entry name" value="AHAS_TPP"/>
</dbReference>
<evidence type="ECO:0000256" key="5">
    <source>
        <dbReference type="ARBA" id="ARBA00022605"/>
    </source>
</evidence>
<comment type="catalytic activity">
    <reaction evidence="11">
        <text>2 pyruvate + H(+) = (2S)-2-acetolactate + CO2</text>
        <dbReference type="Rhea" id="RHEA:25249"/>
        <dbReference type="ChEBI" id="CHEBI:15361"/>
        <dbReference type="ChEBI" id="CHEBI:15378"/>
        <dbReference type="ChEBI" id="CHEBI:16526"/>
        <dbReference type="ChEBI" id="CHEBI:58476"/>
        <dbReference type="EC" id="2.2.1.6"/>
    </reaction>
</comment>